<organism evidence="2 3">
    <name type="scientific">Ascaris lumbricoides</name>
    <name type="common">Giant roundworm</name>
    <dbReference type="NCBI Taxonomy" id="6252"/>
    <lineage>
        <taxon>Eukaryota</taxon>
        <taxon>Metazoa</taxon>
        <taxon>Ecdysozoa</taxon>
        <taxon>Nematoda</taxon>
        <taxon>Chromadorea</taxon>
        <taxon>Rhabditida</taxon>
        <taxon>Spirurina</taxon>
        <taxon>Ascaridomorpha</taxon>
        <taxon>Ascaridoidea</taxon>
        <taxon>Ascarididae</taxon>
        <taxon>Ascaris</taxon>
    </lineage>
</organism>
<evidence type="ECO:0000313" key="2">
    <source>
        <dbReference type="Proteomes" id="UP000036681"/>
    </source>
</evidence>
<protein>
    <submittedName>
        <fullName evidence="3">Uncharacterized protein</fullName>
    </submittedName>
</protein>
<keyword evidence="1" id="KW-0812">Transmembrane</keyword>
<keyword evidence="1" id="KW-1133">Transmembrane helix</keyword>
<reference evidence="3" key="1">
    <citation type="submission" date="2017-02" db="UniProtKB">
        <authorList>
            <consortium name="WormBaseParasite"/>
        </authorList>
    </citation>
    <scope>IDENTIFICATION</scope>
</reference>
<dbReference type="WBParaSite" id="ALUE_0000074301-mRNA-1">
    <property type="protein sequence ID" value="ALUE_0000074301-mRNA-1"/>
    <property type="gene ID" value="ALUE_0000074301"/>
</dbReference>
<accession>A0A0M3HGU8</accession>
<feature type="transmembrane region" description="Helical" evidence="1">
    <location>
        <begin position="6"/>
        <end position="28"/>
    </location>
</feature>
<name>A0A0M3HGU8_ASCLU</name>
<dbReference type="AlphaFoldDB" id="A0A0M3HGU8"/>
<sequence>MNPIVLAILVSVICLIALILLVAVFYLLMKRSSRRRVLSLTMHRKERGFVDGDRAPPSGFFFLKNFPLR</sequence>
<evidence type="ECO:0000256" key="1">
    <source>
        <dbReference type="SAM" id="Phobius"/>
    </source>
</evidence>
<dbReference type="Proteomes" id="UP000036681">
    <property type="component" value="Unplaced"/>
</dbReference>
<proteinExistence type="predicted"/>
<evidence type="ECO:0000313" key="3">
    <source>
        <dbReference type="WBParaSite" id="ALUE_0000074301-mRNA-1"/>
    </source>
</evidence>
<keyword evidence="1" id="KW-0472">Membrane</keyword>
<keyword evidence="2" id="KW-1185">Reference proteome</keyword>